<accession>J9QYP3</accession>
<evidence type="ECO:0000313" key="2">
    <source>
        <dbReference type="Proteomes" id="UP000167073"/>
    </source>
</evidence>
<evidence type="ECO:0000313" key="1">
    <source>
        <dbReference type="EMBL" id="AFR32483.1"/>
    </source>
</evidence>
<dbReference type="RefSeq" id="YP_009230173.1">
    <property type="nucleotide sequence ID" value="NC_029311.1"/>
</dbReference>
<proteinExistence type="predicted"/>
<organism evidence="1 2">
    <name type="scientific">Leporid alphaherpesvirus 4</name>
    <dbReference type="NCBI Taxonomy" id="481315"/>
    <lineage>
        <taxon>Viruses</taxon>
        <taxon>Duplodnaviria</taxon>
        <taxon>Heunggongvirae</taxon>
        <taxon>Peploviricota</taxon>
        <taxon>Herviviricetes</taxon>
        <taxon>Herpesvirales</taxon>
        <taxon>Orthoherpesviridae</taxon>
        <taxon>Alphaherpesvirinae</taxon>
        <taxon>Simplexvirus</taxon>
        <taxon>Simplexvirus leporidalpha4</taxon>
    </lineage>
</organism>
<dbReference type="Proteomes" id="UP000167073">
    <property type="component" value="Segment"/>
</dbReference>
<reference evidence="1 2" key="1">
    <citation type="journal article" date="2012" name="Virology">
        <title>Analysis of the genome of leporid herpesvirus 4.</title>
        <authorList>
            <person name="Babra B."/>
            <person name="Watson G."/>
            <person name="Xu W."/>
            <person name="Jeffrey B.M."/>
            <person name="Xu J.R."/>
            <person name="Rockey D.D."/>
            <person name="Rohrmann G.F."/>
            <person name="Jin L."/>
        </authorList>
    </citation>
    <scope>NUCLEOTIDE SEQUENCE [LARGE SCALE GENOMIC DNA]</scope>
    <source>
        <strain evidence="1">LHV4012612</strain>
    </source>
</reference>
<keyword evidence="2" id="KW-1185">Reference proteome</keyword>
<dbReference type="GeneID" id="26887569"/>
<name>J9QYP3_9ALPH</name>
<dbReference type="KEGG" id="vg:26887569"/>
<dbReference type="EMBL" id="JQ596859">
    <property type="protein sequence ID" value="AFR32483.1"/>
    <property type="molecule type" value="Genomic_DNA"/>
</dbReference>
<protein>
    <submittedName>
        <fullName evidence="1">Uncharacterized protein</fullName>
    </submittedName>
</protein>
<sequence length="63" mass="6529">MSFIDGPALRMCVGHRDLRKATKGVAEYLGVFKRAGAARAANPNLAAAAHNATCVSSGNRAES</sequence>